<protein>
    <submittedName>
        <fullName evidence="2">Uncharacterized protein</fullName>
    </submittedName>
</protein>
<keyword evidence="1" id="KW-1133">Transmembrane helix</keyword>
<feature type="transmembrane region" description="Helical" evidence="1">
    <location>
        <begin position="22"/>
        <end position="44"/>
    </location>
</feature>
<dbReference type="AlphaFoldDB" id="A0AA39HCB3"/>
<gene>
    <name evidence="2" type="ORF">QR680_016023</name>
</gene>
<keyword evidence="1" id="KW-0472">Membrane</keyword>
<evidence type="ECO:0000256" key="1">
    <source>
        <dbReference type="SAM" id="Phobius"/>
    </source>
</evidence>
<organism evidence="2 3">
    <name type="scientific">Steinernema hermaphroditum</name>
    <dbReference type="NCBI Taxonomy" id="289476"/>
    <lineage>
        <taxon>Eukaryota</taxon>
        <taxon>Metazoa</taxon>
        <taxon>Ecdysozoa</taxon>
        <taxon>Nematoda</taxon>
        <taxon>Chromadorea</taxon>
        <taxon>Rhabditida</taxon>
        <taxon>Tylenchina</taxon>
        <taxon>Panagrolaimomorpha</taxon>
        <taxon>Strongyloidoidea</taxon>
        <taxon>Steinernematidae</taxon>
        <taxon>Steinernema</taxon>
    </lineage>
</organism>
<feature type="transmembrane region" description="Helical" evidence="1">
    <location>
        <begin position="125"/>
        <end position="145"/>
    </location>
</feature>
<dbReference type="EMBL" id="JAUCMV010000004">
    <property type="protein sequence ID" value="KAK0401877.1"/>
    <property type="molecule type" value="Genomic_DNA"/>
</dbReference>
<feature type="transmembrane region" description="Helical" evidence="1">
    <location>
        <begin position="56"/>
        <end position="77"/>
    </location>
</feature>
<evidence type="ECO:0000313" key="2">
    <source>
        <dbReference type="EMBL" id="KAK0401877.1"/>
    </source>
</evidence>
<keyword evidence="3" id="KW-1185">Reference proteome</keyword>
<proteinExistence type="predicted"/>
<name>A0AA39HCB3_9BILA</name>
<evidence type="ECO:0000313" key="3">
    <source>
        <dbReference type="Proteomes" id="UP001175271"/>
    </source>
</evidence>
<reference evidence="2" key="1">
    <citation type="submission" date="2023-06" db="EMBL/GenBank/DDBJ databases">
        <title>Genomic analysis of the entomopathogenic nematode Steinernema hermaphroditum.</title>
        <authorList>
            <person name="Schwarz E.M."/>
            <person name="Heppert J.K."/>
            <person name="Baniya A."/>
            <person name="Schwartz H.T."/>
            <person name="Tan C.-H."/>
            <person name="Antoshechkin I."/>
            <person name="Sternberg P.W."/>
            <person name="Goodrich-Blair H."/>
            <person name="Dillman A.R."/>
        </authorList>
    </citation>
    <scope>NUCLEOTIDE SEQUENCE</scope>
    <source>
        <strain evidence="2">PS9179</strain>
        <tissue evidence="2">Whole animal</tissue>
    </source>
</reference>
<accession>A0AA39HCB3</accession>
<sequence>MSTTESTATTESISINNTEFEIFGGIFFSTAFCFGLLDTRILYIMTRSSIYRSRECYRLMIHIGIVQVLMCPGYIAIGLSRLFTFDPWLIPLKLMVSSVRAEIFLSFVLALNRLKIIAGLEYPQIIHNVLTGIGWLVGVAHFVILLTPCCEYHIVRYHYITRFDYSIPGSFVLQRVGSLYMLVVNRFSKEKSILMYAVVRFVCDTTLAVLYHFGAHFLPSDLWVEAVLIYAYQVNNLFIPTALYLVVCGEGTILDYIQAQERNDATIGSLYFIITIVAHLQQPLGDDWLNYDFSYLETAEICDHCKHDEYKPIMMPDKVDLPFTHFVKQFRNITDNTTYKDIVVPKDQGVSHHGRYEYVNPVDYDERFTNQTFLPKQSVDKLRVNYKRILNRLMALHKNLTIADTISYMNKCSRYIAWTCQIPLHSCINMEELEDWVKFSGTGGKGSSNYIMLW</sequence>
<comment type="caution">
    <text evidence="2">The sequence shown here is derived from an EMBL/GenBank/DDBJ whole genome shotgun (WGS) entry which is preliminary data.</text>
</comment>
<dbReference type="Proteomes" id="UP001175271">
    <property type="component" value="Unassembled WGS sequence"/>
</dbReference>
<feature type="transmembrane region" description="Helical" evidence="1">
    <location>
        <begin position="226"/>
        <end position="247"/>
    </location>
</feature>
<keyword evidence="1" id="KW-0812">Transmembrane</keyword>
<feature type="transmembrane region" description="Helical" evidence="1">
    <location>
        <begin position="193"/>
        <end position="214"/>
    </location>
</feature>